<keyword evidence="3" id="KW-1185">Reference proteome</keyword>
<evidence type="ECO:0000313" key="3">
    <source>
        <dbReference type="Proteomes" id="UP000235145"/>
    </source>
</evidence>
<gene>
    <name evidence="2" type="ORF">LSAT_V11C100016630</name>
</gene>
<protein>
    <submittedName>
        <fullName evidence="2">Uncharacterized protein</fullName>
    </submittedName>
</protein>
<name>A0A9R1XVL1_LACSA</name>
<evidence type="ECO:0000256" key="1">
    <source>
        <dbReference type="SAM" id="MobiDB-lite"/>
    </source>
</evidence>
<comment type="caution">
    <text evidence="2">The sequence shown here is derived from an EMBL/GenBank/DDBJ whole genome shotgun (WGS) entry which is preliminary data.</text>
</comment>
<reference evidence="2 3" key="1">
    <citation type="journal article" date="2017" name="Nat. Commun.">
        <title>Genome assembly with in vitro proximity ligation data and whole-genome triplication in lettuce.</title>
        <authorList>
            <person name="Reyes-Chin-Wo S."/>
            <person name="Wang Z."/>
            <person name="Yang X."/>
            <person name="Kozik A."/>
            <person name="Arikit S."/>
            <person name="Song C."/>
            <person name="Xia L."/>
            <person name="Froenicke L."/>
            <person name="Lavelle D.O."/>
            <person name="Truco M.J."/>
            <person name="Xia R."/>
            <person name="Zhu S."/>
            <person name="Xu C."/>
            <person name="Xu H."/>
            <person name="Xu X."/>
            <person name="Cox K."/>
            <person name="Korf I."/>
            <person name="Meyers B.C."/>
            <person name="Michelmore R.W."/>
        </authorList>
    </citation>
    <scope>NUCLEOTIDE SEQUENCE [LARGE SCALE GENOMIC DNA]</scope>
    <source>
        <strain evidence="3">cv. Salinas</strain>
        <tissue evidence="2">Seedlings</tissue>
    </source>
</reference>
<proteinExistence type="predicted"/>
<dbReference type="EMBL" id="NBSK02000001">
    <property type="protein sequence ID" value="KAJ0227631.1"/>
    <property type="molecule type" value="Genomic_DNA"/>
</dbReference>
<evidence type="ECO:0000313" key="2">
    <source>
        <dbReference type="EMBL" id="KAJ0227631.1"/>
    </source>
</evidence>
<organism evidence="2 3">
    <name type="scientific">Lactuca sativa</name>
    <name type="common">Garden lettuce</name>
    <dbReference type="NCBI Taxonomy" id="4236"/>
    <lineage>
        <taxon>Eukaryota</taxon>
        <taxon>Viridiplantae</taxon>
        <taxon>Streptophyta</taxon>
        <taxon>Embryophyta</taxon>
        <taxon>Tracheophyta</taxon>
        <taxon>Spermatophyta</taxon>
        <taxon>Magnoliopsida</taxon>
        <taxon>eudicotyledons</taxon>
        <taxon>Gunneridae</taxon>
        <taxon>Pentapetalae</taxon>
        <taxon>asterids</taxon>
        <taxon>campanulids</taxon>
        <taxon>Asterales</taxon>
        <taxon>Asteraceae</taxon>
        <taxon>Cichorioideae</taxon>
        <taxon>Cichorieae</taxon>
        <taxon>Lactucinae</taxon>
        <taxon>Lactuca</taxon>
    </lineage>
</organism>
<feature type="compositionally biased region" description="Basic residues" evidence="1">
    <location>
        <begin position="79"/>
        <end position="89"/>
    </location>
</feature>
<feature type="region of interest" description="Disordered" evidence="1">
    <location>
        <begin position="61"/>
        <end position="95"/>
    </location>
</feature>
<dbReference type="AlphaFoldDB" id="A0A9R1XVL1"/>
<sequence>MLLRRLLVVPSLVRQQKQKGREKLAATVMTSGSIWLAPISSKEVATSLISPKRKVHFVMSKEKNQKKRQMPLVVSWQPRSKKKERRRRIRVFERH</sequence>
<dbReference type="Proteomes" id="UP000235145">
    <property type="component" value="Unassembled WGS sequence"/>
</dbReference>
<accession>A0A9R1XVL1</accession>